<sequence>MSTNCLDLMDLLNINQMETNDYLLLSQKKHQRNPSHLNKSFAPSNKTISTRQYSQLSQRKQTIETGYRSIAYSSQIQRVQQSKQNHRSISLVPNMNQMHLSFEKMEFKMNKFQLSQPEAIEQKYMITGFLQMSKDYQAIIQIINNQMYDLNTTLLQQSSHKKDDLEFQIDSYFQKNFDLLSAKVLEFYKIKECFYRFIRMGIQEPYHQRVLKKIEILEKQNFLFEYFQIYLELFKFMKLNSFDCFKNDIIIIHSLQQSPIELNFGELFFEKMQEFKQKILLISQTQESQILNRIFQNKIEQIQNWISLIKKMANFKYAYYIKYLLVSQSRLKKIIKSKKLYDQIIQLMKEAEQFQVCSLTLNIFYKDEIEKFIFEFNQMKLQIIEWNIHLQEDELCQQVLILIKQNIKLKRMNKNLEIFNSLKEGENLEKKQQFQGQELICKLKLSLQLNSHIINQIKESSEIKSDEYIKYQYNKFIILKDYFLNLYYDAQ</sequence>
<gene>
    <name evidence="1" type="ORF">PSON_ATCC_30995.1.T0700277</name>
</gene>
<comment type="caution">
    <text evidence="1">The sequence shown here is derived from an EMBL/GenBank/DDBJ whole genome shotgun (WGS) entry which is preliminary data.</text>
</comment>
<proteinExistence type="predicted"/>
<name>A0A8S1P779_9CILI</name>
<evidence type="ECO:0000313" key="1">
    <source>
        <dbReference type="EMBL" id="CAD8098748.1"/>
    </source>
</evidence>
<keyword evidence="2" id="KW-1185">Reference proteome</keyword>
<reference evidence="1" key="1">
    <citation type="submission" date="2021-01" db="EMBL/GenBank/DDBJ databases">
        <authorList>
            <consortium name="Genoscope - CEA"/>
            <person name="William W."/>
        </authorList>
    </citation>
    <scope>NUCLEOTIDE SEQUENCE</scope>
</reference>
<dbReference type="EMBL" id="CAJJDN010000070">
    <property type="protein sequence ID" value="CAD8098748.1"/>
    <property type="molecule type" value="Genomic_DNA"/>
</dbReference>
<dbReference type="AlphaFoldDB" id="A0A8S1P779"/>
<organism evidence="1 2">
    <name type="scientific">Paramecium sonneborni</name>
    <dbReference type="NCBI Taxonomy" id="65129"/>
    <lineage>
        <taxon>Eukaryota</taxon>
        <taxon>Sar</taxon>
        <taxon>Alveolata</taxon>
        <taxon>Ciliophora</taxon>
        <taxon>Intramacronucleata</taxon>
        <taxon>Oligohymenophorea</taxon>
        <taxon>Peniculida</taxon>
        <taxon>Parameciidae</taxon>
        <taxon>Paramecium</taxon>
    </lineage>
</organism>
<protein>
    <submittedName>
        <fullName evidence="1">Uncharacterized protein</fullName>
    </submittedName>
</protein>
<dbReference type="Proteomes" id="UP000692954">
    <property type="component" value="Unassembled WGS sequence"/>
</dbReference>
<accession>A0A8S1P779</accession>
<dbReference type="OrthoDB" id="301103at2759"/>
<evidence type="ECO:0000313" key="2">
    <source>
        <dbReference type="Proteomes" id="UP000692954"/>
    </source>
</evidence>